<dbReference type="InterPro" id="IPR032319">
    <property type="entry name" value="CLP1_P"/>
</dbReference>
<proteinExistence type="predicted"/>
<evidence type="ECO:0000313" key="6">
    <source>
        <dbReference type="Proteomes" id="UP000079169"/>
    </source>
</evidence>
<keyword evidence="2" id="KW-0067">ATP-binding</keyword>
<dbReference type="STRING" id="121845.A0A1S3D9E6"/>
<dbReference type="GeneID" id="103514077"/>
<feature type="domain" description="Clp1 N-terminal" evidence="4">
    <location>
        <begin position="40"/>
        <end position="133"/>
    </location>
</feature>
<dbReference type="Pfam" id="PF16575">
    <property type="entry name" value="CLP1_P"/>
    <property type="match status" value="1"/>
</dbReference>
<dbReference type="InterPro" id="IPR045116">
    <property type="entry name" value="Clp1/Grc3"/>
</dbReference>
<evidence type="ECO:0000313" key="7">
    <source>
        <dbReference type="RefSeq" id="XP_008477165.1"/>
    </source>
</evidence>
<dbReference type="RefSeq" id="XP_008477166.1">
    <property type="nucleotide sequence ID" value="XM_008478944.3"/>
</dbReference>
<dbReference type="InterPro" id="IPR027417">
    <property type="entry name" value="P-loop_NTPase"/>
</dbReference>
<dbReference type="PANTHER" id="PTHR12755:SF6">
    <property type="entry name" value="POLYRIBONUCLEOTIDE 5'-HYDROXYL-KINASE CLP1"/>
    <property type="match status" value="1"/>
</dbReference>
<evidence type="ECO:0000313" key="8">
    <source>
        <dbReference type="RefSeq" id="XP_008477166.1"/>
    </source>
</evidence>
<dbReference type="InterPro" id="IPR032324">
    <property type="entry name" value="Clp1_N"/>
</dbReference>
<dbReference type="InterPro" id="IPR038239">
    <property type="entry name" value="Clp1_N_sf"/>
</dbReference>
<dbReference type="GO" id="GO:0005634">
    <property type="term" value="C:nucleus"/>
    <property type="evidence" value="ECO:0007669"/>
    <property type="project" value="TreeGrafter"/>
</dbReference>
<keyword evidence="6" id="KW-1185">Reference proteome</keyword>
<dbReference type="InterPro" id="IPR038238">
    <property type="entry name" value="Clp1_C_sf"/>
</dbReference>
<name>A0A1S3D9E6_DIACI</name>
<dbReference type="PaxDb" id="121845-A0A1S3D9E6"/>
<dbReference type="GO" id="GO:0006388">
    <property type="term" value="P:tRNA splicing, via endonucleolytic cleavage and ligation"/>
    <property type="evidence" value="ECO:0007669"/>
    <property type="project" value="TreeGrafter"/>
</dbReference>
<evidence type="ECO:0000259" key="5">
    <source>
        <dbReference type="Pfam" id="PF16575"/>
    </source>
</evidence>
<dbReference type="RefSeq" id="XP_008477165.1">
    <property type="nucleotide sequence ID" value="XM_008478943.2"/>
</dbReference>
<dbReference type="Pfam" id="PF16573">
    <property type="entry name" value="CLP1_N"/>
    <property type="match status" value="1"/>
</dbReference>
<dbReference type="Gene3D" id="3.40.50.300">
    <property type="entry name" value="P-loop containing nucleotide triphosphate hydrolases"/>
    <property type="match status" value="1"/>
</dbReference>
<feature type="domain" description="Clp1 P-loop" evidence="5">
    <location>
        <begin position="147"/>
        <end position="335"/>
    </location>
</feature>
<evidence type="ECO:0000256" key="2">
    <source>
        <dbReference type="ARBA" id="ARBA00022840"/>
    </source>
</evidence>
<feature type="region of interest" description="Disordered" evidence="3">
    <location>
        <begin position="1"/>
        <end position="27"/>
    </location>
</feature>
<evidence type="ECO:0000259" key="4">
    <source>
        <dbReference type="Pfam" id="PF16573"/>
    </source>
</evidence>
<dbReference type="GO" id="GO:0005524">
    <property type="term" value="F:ATP binding"/>
    <property type="evidence" value="ECO:0007669"/>
    <property type="project" value="UniProtKB-KW"/>
</dbReference>
<accession>A0A1S3D9E6</accession>
<dbReference type="Gene3D" id="2.40.30.330">
    <property type="entry name" value="Pre-mRNA cleavage complex subunit Clp1, C-terminal domain"/>
    <property type="match status" value="1"/>
</dbReference>
<dbReference type="Proteomes" id="UP000079169">
    <property type="component" value="Unplaced"/>
</dbReference>
<evidence type="ECO:0000256" key="1">
    <source>
        <dbReference type="ARBA" id="ARBA00022741"/>
    </source>
</evidence>
<sequence length="515" mass="58605">MTRSKFGRRRREERSLKENGEPKESDIEKWKRTSAEVTYELKAFHELTIQVDNDLKVEVMILQGIAEICGVKLENNLKYYFGSHSNVTIFTYHGCSISVIKGSSTTCIETSNETSVDTLLNIHLSLEEFRAEALKSKSPMPVTLCIGGTQSGRITAVETLLNYNLRQASDEDKKIFYVDLNLSQNLLSIPGSIGACIAHNPPSVREGFLSNLKNCVIYCFGHTNPLDDIGLFKFQMQKLAELIKARREKFRKLEVLINAPIWTQGSGYKLLLKTCQDFQVTHVIVCESCTTYNQLIEDLPPFVKIIHTSRLISSTLKIIPRLRREQSDQIMEYFFGTTSQPFTPYRIELEFDQVKVFTIEKIVPNSGKRARSKATSIELKVRHENAIMGVVHVPLVENPKPEDFYRTVIQHYVAVFHVSTGRATVQIISPVPRSTFCSPVCMILTDQKLSDSFDSKPLIVDLLEKASNRERSRTRDKRKEGEKPAKSSERDKGKEKKVKEGEAEKKASKEDKEKE</sequence>
<feature type="region of interest" description="Disordered" evidence="3">
    <location>
        <begin position="465"/>
        <end position="515"/>
    </location>
</feature>
<dbReference type="KEGG" id="dci:103514077"/>
<dbReference type="Gene3D" id="2.60.120.1030">
    <property type="entry name" value="Clp1, DNA binding domain"/>
    <property type="match status" value="1"/>
</dbReference>
<organism evidence="6 7">
    <name type="scientific">Diaphorina citri</name>
    <name type="common">Asian citrus psyllid</name>
    <dbReference type="NCBI Taxonomy" id="121845"/>
    <lineage>
        <taxon>Eukaryota</taxon>
        <taxon>Metazoa</taxon>
        <taxon>Ecdysozoa</taxon>
        <taxon>Arthropoda</taxon>
        <taxon>Hexapoda</taxon>
        <taxon>Insecta</taxon>
        <taxon>Pterygota</taxon>
        <taxon>Neoptera</taxon>
        <taxon>Paraneoptera</taxon>
        <taxon>Hemiptera</taxon>
        <taxon>Sternorrhyncha</taxon>
        <taxon>Psylloidea</taxon>
        <taxon>Psyllidae</taxon>
        <taxon>Diaphorininae</taxon>
        <taxon>Diaphorina</taxon>
    </lineage>
</organism>
<keyword evidence="1" id="KW-0547">Nucleotide-binding</keyword>
<gene>
    <name evidence="7 8" type="primary">LOC103514077</name>
</gene>
<dbReference type="GO" id="GO:0051731">
    <property type="term" value="F:polynucleotide 5'-hydroxyl-kinase activity"/>
    <property type="evidence" value="ECO:0007669"/>
    <property type="project" value="InterPro"/>
</dbReference>
<evidence type="ECO:0000256" key="3">
    <source>
        <dbReference type="SAM" id="MobiDB-lite"/>
    </source>
</evidence>
<protein>
    <submittedName>
        <fullName evidence="7 8">Protein CLP1 homolog</fullName>
    </submittedName>
</protein>
<dbReference type="AlphaFoldDB" id="A0A1S3D9E6"/>
<reference evidence="7 8" key="1">
    <citation type="submission" date="2025-04" db="UniProtKB">
        <authorList>
            <consortium name="RefSeq"/>
        </authorList>
    </citation>
    <scope>IDENTIFICATION</scope>
</reference>
<feature type="compositionally biased region" description="Basic and acidic residues" evidence="3">
    <location>
        <begin position="10"/>
        <end position="27"/>
    </location>
</feature>
<dbReference type="PANTHER" id="PTHR12755">
    <property type="entry name" value="CLEAVAGE/POLYADENYLATION FACTOR IA SUBUNIT CLP1P"/>
    <property type="match status" value="1"/>
</dbReference>